<feature type="transmembrane region" description="Helical" evidence="1">
    <location>
        <begin position="84"/>
        <end position="107"/>
    </location>
</feature>
<accession>A0A938YGW7</accession>
<keyword evidence="1" id="KW-0472">Membrane</keyword>
<protein>
    <submittedName>
        <fullName evidence="2">Uncharacterized protein</fullName>
    </submittedName>
</protein>
<keyword evidence="1" id="KW-0812">Transmembrane</keyword>
<sequence>MSRPGMPIAASGRPYIPTAVMAPRADPVGAALLLLAGFAGILQLVAPWRTATWPQVGTGLGTGTGYELFQSLRNLPDPGLTQTAASYAVLAVGVGGGALVLLGLLLLTPMDHRPMGTGALLVAVVGLIAGCLLVLRSTTLFGISAAGMFTGAQAGWYLFLACGVLGLFGSVKALATG</sequence>
<organism evidence="2 3">
    <name type="scientific">Nakamurella flavida</name>
    <dbReference type="NCBI Taxonomy" id="363630"/>
    <lineage>
        <taxon>Bacteria</taxon>
        <taxon>Bacillati</taxon>
        <taxon>Actinomycetota</taxon>
        <taxon>Actinomycetes</taxon>
        <taxon>Nakamurellales</taxon>
        <taxon>Nakamurellaceae</taxon>
        <taxon>Nakamurella</taxon>
    </lineage>
</organism>
<comment type="caution">
    <text evidence="2">The sequence shown here is derived from an EMBL/GenBank/DDBJ whole genome shotgun (WGS) entry which is preliminary data.</text>
</comment>
<gene>
    <name evidence="2" type="ORF">JL107_13555</name>
</gene>
<evidence type="ECO:0000313" key="3">
    <source>
        <dbReference type="Proteomes" id="UP000663801"/>
    </source>
</evidence>
<name>A0A938YGW7_9ACTN</name>
<keyword evidence="1" id="KW-1133">Transmembrane helix</keyword>
<feature type="transmembrane region" description="Helical" evidence="1">
    <location>
        <begin position="28"/>
        <end position="46"/>
    </location>
</feature>
<dbReference type="EMBL" id="JAERWL010000010">
    <property type="protein sequence ID" value="MBM9477470.1"/>
    <property type="molecule type" value="Genomic_DNA"/>
</dbReference>
<evidence type="ECO:0000313" key="2">
    <source>
        <dbReference type="EMBL" id="MBM9477470.1"/>
    </source>
</evidence>
<dbReference type="AlphaFoldDB" id="A0A938YGW7"/>
<dbReference type="Proteomes" id="UP000663801">
    <property type="component" value="Unassembled WGS sequence"/>
</dbReference>
<feature type="transmembrane region" description="Helical" evidence="1">
    <location>
        <begin position="119"/>
        <end position="143"/>
    </location>
</feature>
<dbReference type="RefSeq" id="WP_205257568.1">
    <property type="nucleotide sequence ID" value="NZ_BAAAPV010000003.1"/>
</dbReference>
<proteinExistence type="predicted"/>
<keyword evidence="3" id="KW-1185">Reference proteome</keyword>
<feature type="transmembrane region" description="Helical" evidence="1">
    <location>
        <begin position="155"/>
        <end position="175"/>
    </location>
</feature>
<reference evidence="2" key="1">
    <citation type="submission" date="2021-01" db="EMBL/GenBank/DDBJ databases">
        <title>KCTC 19127 draft genome.</title>
        <authorList>
            <person name="An D."/>
        </authorList>
    </citation>
    <scope>NUCLEOTIDE SEQUENCE</scope>
    <source>
        <strain evidence="2">KCTC 19127</strain>
    </source>
</reference>
<evidence type="ECO:0000256" key="1">
    <source>
        <dbReference type="SAM" id="Phobius"/>
    </source>
</evidence>